<dbReference type="Proteomes" id="UP001595701">
    <property type="component" value="Unassembled WGS sequence"/>
</dbReference>
<proteinExistence type="inferred from homology"/>
<keyword evidence="4" id="KW-0732">Signal</keyword>
<dbReference type="CDD" id="cd13565">
    <property type="entry name" value="PBP2_PstS"/>
    <property type="match status" value="1"/>
</dbReference>
<dbReference type="RefSeq" id="WP_310765593.1">
    <property type="nucleotide sequence ID" value="NZ_JBHRWR010000048.1"/>
</dbReference>
<dbReference type="InterPro" id="IPR024370">
    <property type="entry name" value="PBP_domain"/>
</dbReference>
<organism evidence="6 7">
    <name type="scientific">Streptomyces yaanensis</name>
    <dbReference type="NCBI Taxonomy" id="1142239"/>
    <lineage>
        <taxon>Bacteria</taxon>
        <taxon>Bacillati</taxon>
        <taxon>Actinomycetota</taxon>
        <taxon>Actinomycetes</taxon>
        <taxon>Kitasatosporales</taxon>
        <taxon>Streptomycetaceae</taxon>
        <taxon>Streptomyces</taxon>
    </lineage>
</organism>
<feature type="signal peptide" evidence="4">
    <location>
        <begin position="1"/>
        <end position="37"/>
    </location>
</feature>
<keyword evidence="3" id="KW-0472">Membrane</keyword>
<dbReference type="Pfam" id="PF12849">
    <property type="entry name" value="PBP_like_2"/>
    <property type="match status" value="1"/>
</dbReference>
<comment type="similarity">
    <text evidence="1">Belongs to the PstS family.</text>
</comment>
<evidence type="ECO:0000313" key="7">
    <source>
        <dbReference type="Proteomes" id="UP001595701"/>
    </source>
</evidence>
<feature type="compositionally biased region" description="Gly residues" evidence="2">
    <location>
        <begin position="433"/>
        <end position="483"/>
    </location>
</feature>
<evidence type="ECO:0000256" key="1">
    <source>
        <dbReference type="ARBA" id="ARBA00008725"/>
    </source>
</evidence>
<sequence length="571" mass="58855">MRRHPPLPPRRLRAPAILGALLAMIAGLLAGPLSASAAADSYTRISGAGSTWAENAVTAWARAVNQYGMRIDYAGNGSSDGRRQFLSGTVDFAVSDIPFQTHPTDGSAAERPAPGSYAYMPIVAGGTAFMYHLTAGGRKITNLRLSGDVVTKIFTGVIKTWDDPAIKADNPGLQLPHRAVVPVVRSDGSGATAQFTMWMVNQHKGLWEDYCRRVGRSGACGQTSNYPTSPGMIAQAGDLGVASYVSQNYGEGAIGYVNYSYALNEGYPVAKVLNHAGYYTEPTPKNVAVSLLKARINTNKSSPDYLTQQLEGVYNDTDKRNYPLSSYSYMILPLKVQGIFNQTKGKTLGAFSYYFMCQGQQKAPDLGYSPLPINLVQAGFDQIRRIPGVQAKNINIKGCNNPTFTPSGRNKLAETAPYPAACDKKGAPPCTTGSGGAKGNNASGGSGGTSGGSNGGGSGKGAGTSGGGTTGGGAGGSGSGGGSAQPSVDPDTGQTIAPDGSGSGGTAVGGTIALAQPVAVAGRNGWTSTQTLMLLAAFLLLGLVLLPSVVSRAIASRTGTRDDRSTDGGTR</sequence>
<evidence type="ECO:0000256" key="4">
    <source>
        <dbReference type="SAM" id="SignalP"/>
    </source>
</evidence>
<feature type="transmembrane region" description="Helical" evidence="3">
    <location>
        <begin position="532"/>
        <end position="555"/>
    </location>
</feature>
<dbReference type="EMBL" id="JBHRWR010000048">
    <property type="protein sequence ID" value="MFC3578435.1"/>
    <property type="molecule type" value="Genomic_DNA"/>
</dbReference>
<keyword evidence="3" id="KW-1133">Transmembrane helix</keyword>
<reference evidence="7" key="1">
    <citation type="journal article" date="2019" name="Int. J. Syst. Evol. Microbiol.">
        <title>The Global Catalogue of Microorganisms (GCM) 10K type strain sequencing project: providing services to taxonomists for standard genome sequencing and annotation.</title>
        <authorList>
            <consortium name="The Broad Institute Genomics Platform"/>
            <consortium name="The Broad Institute Genome Sequencing Center for Infectious Disease"/>
            <person name="Wu L."/>
            <person name="Ma J."/>
        </authorList>
    </citation>
    <scope>NUCLEOTIDE SEQUENCE [LARGE SCALE GENOMIC DNA]</scope>
    <source>
        <strain evidence="7">CGMCC 4.7035</strain>
    </source>
</reference>
<evidence type="ECO:0000256" key="3">
    <source>
        <dbReference type="SAM" id="Phobius"/>
    </source>
</evidence>
<evidence type="ECO:0000313" key="6">
    <source>
        <dbReference type="EMBL" id="MFC3578435.1"/>
    </source>
</evidence>
<protein>
    <submittedName>
        <fullName evidence="6">Phosphate ABC transporter substrate-binding protein PstS</fullName>
    </submittedName>
</protein>
<keyword evidence="3" id="KW-0812">Transmembrane</keyword>
<name>A0ABV7SNJ1_9ACTN</name>
<dbReference type="InterPro" id="IPR050962">
    <property type="entry name" value="Phosphate-bind_PstS"/>
</dbReference>
<evidence type="ECO:0000256" key="2">
    <source>
        <dbReference type="SAM" id="MobiDB-lite"/>
    </source>
</evidence>
<comment type="caution">
    <text evidence="6">The sequence shown here is derived from an EMBL/GenBank/DDBJ whole genome shotgun (WGS) entry which is preliminary data.</text>
</comment>
<feature type="domain" description="PBP" evidence="5">
    <location>
        <begin position="36"/>
        <end position="357"/>
    </location>
</feature>
<dbReference type="PANTHER" id="PTHR42996">
    <property type="entry name" value="PHOSPHATE-BINDING PROTEIN PSTS"/>
    <property type="match status" value="1"/>
</dbReference>
<dbReference type="SUPFAM" id="SSF53850">
    <property type="entry name" value="Periplasmic binding protein-like II"/>
    <property type="match status" value="1"/>
</dbReference>
<feature type="chain" id="PRO_5045730644" evidence="4">
    <location>
        <begin position="38"/>
        <end position="571"/>
    </location>
</feature>
<dbReference type="PANTHER" id="PTHR42996:SF1">
    <property type="entry name" value="PHOSPHATE-BINDING PROTEIN PSTS"/>
    <property type="match status" value="1"/>
</dbReference>
<keyword evidence="7" id="KW-1185">Reference proteome</keyword>
<feature type="region of interest" description="Disordered" evidence="2">
    <location>
        <begin position="430"/>
        <end position="504"/>
    </location>
</feature>
<accession>A0ABV7SNJ1</accession>
<dbReference type="Gene3D" id="3.40.190.10">
    <property type="entry name" value="Periplasmic binding protein-like II"/>
    <property type="match status" value="2"/>
</dbReference>
<gene>
    <name evidence="6" type="ORF">ACFOZ0_35285</name>
</gene>
<evidence type="ECO:0000259" key="5">
    <source>
        <dbReference type="Pfam" id="PF12849"/>
    </source>
</evidence>